<name>A0ABQ2YC88_9GAMM</name>
<evidence type="ECO:0000256" key="2">
    <source>
        <dbReference type="ARBA" id="ARBA00022692"/>
    </source>
</evidence>
<feature type="domain" description="Translocation and assembly module TamB C-terminal" evidence="5">
    <location>
        <begin position="961"/>
        <end position="1319"/>
    </location>
</feature>
<keyword evidence="2" id="KW-0812">Transmembrane</keyword>
<evidence type="ECO:0000313" key="7">
    <source>
        <dbReference type="Proteomes" id="UP000653056"/>
    </source>
</evidence>
<gene>
    <name evidence="6" type="ORF">GCM10007160_03000</name>
</gene>
<protein>
    <submittedName>
        <fullName evidence="6">Translocation/assembly module TamB</fullName>
    </submittedName>
</protein>
<dbReference type="EMBL" id="BMXS01000001">
    <property type="protein sequence ID" value="GGX79133.1"/>
    <property type="molecule type" value="Genomic_DNA"/>
</dbReference>
<dbReference type="PANTHER" id="PTHR36985">
    <property type="entry name" value="TRANSLOCATION AND ASSEMBLY MODULE SUBUNIT TAMB"/>
    <property type="match status" value="1"/>
</dbReference>
<sequence>MIWALLRTLIWLPLWLLGLVILALGLALSPWGTGILLEEGQARGWYEVESVEGAPLDRLELRGFRIDVGPTSIALDRFVLDWAEDCVLRGRLCIDELAVAGARIRLAEDERALEDEQISDSTLQPASIELPFPFEIRALSLTDVDLRLADGTRLSWEQFRSGAEVEGSTLNLTPTLWRGGRLSLPLTPGTSLALTEADLDGNESASSTRRLTAEAIDAAIAVRSPLPGPVEVVPLAQRERLSLPEIHLPLAIEVPSLVVEDFRVAGPFEYGIERLALTLDARDQNVRIEPLNVTSVDADAELTARIELRDDYPLEARLTGTLMLPEIMPELAGERLALQANGSLSELVLGLDAEGPVTLALKGHLDALDPTLPFTATLRADELTWPLADTIDETVDDTSVEADSAYHLRELVARLEGSLLDYQAALSVRASGPEVPETRLALTGSGDWEHFAWAPISLALEQGSLISHGDIRWGGGLAVRAGVRMTDLDPGLFTDAVSGRLSGSAELSFRQDLEGWRLAVPELAVHGQLQDLPMALDAQLTGNSDMQWQVERLDFRQGDNRLRAQGRVGERLALSGDLEAPALEALSPQLAGMLRGEFNVAGTLEAPQVELDLQGEELRLADTRLERLDLVARVSGLNDPNLDVRLQAERLNAGGQRFRTVSLALDGRLSEHRLTLDAQADQAMPLSRIAMVIEGGMNTERSRYRGQLATLEVDSEHGDLRLISPMAFAANLDTGSVTLQPFCLRRLQGGELCANDPIEASATRGRAMLALRELPMDLLDETVPEDWELDGDTHADIIVEWRQGGVQWSLDARFDSELALSGLDAYGQPWALPESRISLTVEATQARADANLEILLSEAGRVRLEITVDEPMAQGDLSGRLIVDDIRLSPYRTLVAGMERMRGGVSGDVAIGGDLQAPMLDGEVRLSGLQVQGGVVPMVVRDGELSMRLNGDRGTIDGFIAAEQGRLMIDGDAAWPTTDAWEISMSVDGRDDPLLAVLPEFGRLRLAPDLRIDIDPSLLRVRGRVAVPWARLVVGRVPASAITPSSDEVIITRRDEMRARREAERAAVQAEEGIDETTAKALARTGMAIDVQIDLILGPDMQLEAYGLEAGLRGSLEVRQGIGPVQLFGYVNLIDGRFRAFGQDLLIRQGQLFFSGPAGQPLLQFEAIRNPNVTADDVVAGLRVSGPAEAPNLQVFSEPAMDEARALSYLLRGRAPEEGDADGALTSALIGLSLSRTGSIVGQLGEAFGIQDLTLESAGTGDESQVVVSGYLFEDLRVSYGVGIFSPIAELTLRYTLWRNLYLQVVSGAAQAVDLVYSFSLGRAQ</sequence>
<evidence type="ECO:0000256" key="1">
    <source>
        <dbReference type="ARBA" id="ARBA00004167"/>
    </source>
</evidence>
<dbReference type="Proteomes" id="UP000653056">
    <property type="component" value="Unassembled WGS sequence"/>
</dbReference>
<organism evidence="6 7">
    <name type="scientific">Litchfieldella qijiaojingensis</name>
    <dbReference type="NCBI Taxonomy" id="980347"/>
    <lineage>
        <taxon>Bacteria</taxon>
        <taxon>Pseudomonadati</taxon>
        <taxon>Pseudomonadota</taxon>
        <taxon>Gammaproteobacteria</taxon>
        <taxon>Oceanospirillales</taxon>
        <taxon>Halomonadaceae</taxon>
        <taxon>Litchfieldella</taxon>
    </lineage>
</organism>
<dbReference type="Pfam" id="PF04357">
    <property type="entry name" value="TamB"/>
    <property type="match status" value="1"/>
</dbReference>
<dbReference type="InterPro" id="IPR007452">
    <property type="entry name" value="TamB_C"/>
</dbReference>
<keyword evidence="7" id="KW-1185">Reference proteome</keyword>
<keyword evidence="3" id="KW-1133">Transmembrane helix</keyword>
<keyword evidence="4" id="KW-0472">Membrane</keyword>
<comment type="caution">
    <text evidence="6">The sequence shown here is derived from an EMBL/GenBank/DDBJ whole genome shotgun (WGS) entry which is preliminary data.</text>
</comment>
<reference evidence="7" key="1">
    <citation type="journal article" date="2019" name="Int. J. Syst. Evol. Microbiol.">
        <title>The Global Catalogue of Microorganisms (GCM) 10K type strain sequencing project: providing services to taxonomists for standard genome sequencing and annotation.</title>
        <authorList>
            <consortium name="The Broad Institute Genomics Platform"/>
            <consortium name="The Broad Institute Genome Sequencing Center for Infectious Disease"/>
            <person name="Wu L."/>
            <person name="Ma J."/>
        </authorList>
    </citation>
    <scope>NUCLEOTIDE SEQUENCE [LARGE SCALE GENOMIC DNA]</scope>
    <source>
        <strain evidence="7">KCTC 22228</strain>
    </source>
</reference>
<evidence type="ECO:0000256" key="4">
    <source>
        <dbReference type="ARBA" id="ARBA00023136"/>
    </source>
</evidence>
<comment type="subcellular location">
    <subcellularLocation>
        <location evidence="1">Membrane</location>
        <topology evidence="1">Single-pass membrane protein</topology>
    </subcellularLocation>
</comment>
<evidence type="ECO:0000259" key="5">
    <source>
        <dbReference type="Pfam" id="PF04357"/>
    </source>
</evidence>
<accession>A0ABQ2YC88</accession>
<evidence type="ECO:0000313" key="6">
    <source>
        <dbReference type="EMBL" id="GGX79133.1"/>
    </source>
</evidence>
<evidence type="ECO:0000256" key="3">
    <source>
        <dbReference type="ARBA" id="ARBA00022989"/>
    </source>
</evidence>
<proteinExistence type="predicted"/>
<dbReference type="PANTHER" id="PTHR36985:SF1">
    <property type="entry name" value="TRANSLOCATION AND ASSEMBLY MODULE SUBUNIT TAMB"/>
    <property type="match status" value="1"/>
</dbReference>